<feature type="transmembrane region" description="Helical" evidence="10">
    <location>
        <begin position="188"/>
        <end position="211"/>
    </location>
</feature>
<keyword evidence="8 10" id="KW-0472">Membrane</keyword>
<name>A0A061DV82_THECC</name>
<keyword evidence="5" id="KW-0630">Potassium</keyword>
<feature type="domain" description="Cation/H(+) antiporter central" evidence="12">
    <location>
        <begin position="484"/>
        <end position="621"/>
    </location>
</feature>
<dbReference type="eggNOG" id="KOG1650">
    <property type="taxonomic scope" value="Eukaryota"/>
</dbReference>
<dbReference type="GO" id="GO:0012505">
    <property type="term" value="C:endomembrane system"/>
    <property type="evidence" value="ECO:0000318"/>
    <property type="project" value="GO_Central"/>
</dbReference>
<evidence type="ECO:0000313" key="14">
    <source>
        <dbReference type="EMBL" id="EOX96659.1"/>
    </source>
</evidence>
<dbReference type="Pfam" id="PF00999">
    <property type="entry name" value="Na_H_Exchanger"/>
    <property type="match status" value="1"/>
</dbReference>
<dbReference type="InterPro" id="IPR038770">
    <property type="entry name" value="Na+/solute_symporter_sf"/>
</dbReference>
<proteinExistence type="inferred from homology"/>
<dbReference type="AlphaFoldDB" id="A0A061DV82"/>
<organism evidence="14 15">
    <name type="scientific">Theobroma cacao</name>
    <name type="common">Cacao</name>
    <name type="synonym">Cocoa</name>
    <dbReference type="NCBI Taxonomy" id="3641"/>
    <lineage>
        <taxon>Eukaryota</taxon>
        <taxon>Viridiplantae</taxon>
        <taxon>Streptophyta</taxon>
        <taxon>Embryophyta</taxon>
        <taxon>Tracheophyta</taxon>
        <taxon>Spermatophyta</taxon>
        <taxon>Magnoliopsida</taxon>
        <taxon>eudicotyledons</taxon>
        <taxon>Gunneridae</taxon>
        <taxon>Pentapetalae</taxon>
        <taxon>rosids</taxon>
        <taxon>malvids</taxon>
        <taxon>Malvales</taxon>
        <taxon>Malvaceae</taxon>
        <taxon>Byttnerioideae</taxon>
        <taxon>Theobroma</taxon>
    </lineage>
</organism>
<evidence type="ECO:0000256" key="7">
    <source>
        <dbReference type="ARBA" id="ARBA00023065"/>
    </source>
</evidence>
<feature type="transmembrane region" description="Helical" evidence="10">
    <location>
        <begin position="312"/>
        <end position="330"/>
    </location>
</feature>
<protein>
    <submittedName>
        <fullName evidence="14">Cation proton exchanger</fullName>
    </submittedName>
</protein>
<feature type="domain" description="Cation/H+ exchanger transmembrane" evidence="11">
    <location>
        <begin position="46"/>
        <end position="428"/>
    </location>
</feature>
<evidence type="ECO:0000256" key="9">
    <source>
        <dbReference type="ARBA" id="ARBA00038341"/>
    </source>
</evidence>
<keyword evidence="4 10" id="KW-0812">Transmembrane</keyword>
<dbReference type="GO" id="GO:1902600">
    <property type="term" value="P:proton transmembrane transport"/>
    <property type="evidence" value="ECO:0007669"/>
    <property type="project" value="InterPro"/>
</dbReference>
<sequence>MSTMPNTSRVDSTSQNVTVNQQCLNFVAATMMNGSGKFLALISAYVLSRVVHHLLRPLSQPYITSDLLIGLILATLPPVRDSFANQFTLTLDNIVDFGMICYMFVLGLEMDPYVIFKSPTRHAMVAYAGTLTTLIIATAITPWLHYSRHTNIVTFTISLSIHLSGSGSHILTRLITNLKIGKSDIGKLGIGAGVHSDMITMFFLSIGYIFVPTGDFASAQEGMKGAIKVGSALVIQTIVAAKISPIFMNWVNNENPEGKPLKGSHLVLSMAFMAVICTCAPWYGYNSFMSAFMAGLFLPSEGRISKWAINKINYLLSTLFYPLFFFWVGLKVDILSFRAGHIDTWGRFFSLVFITTVGKVAGTVICGLLLGYHWPELVALGLLLTAKGHFHIYFAIYGLRKEIIDMTTCISMVIVVFLTIVHTPFLVKHIIERARQRVPIHRMALQWLDPSSELRILLCVHGPHNLPSTINLMEISRGTPEPGLLVYVTDMIELTEQLAATLVQGEGVDSMTITDKSVTEMRDQIGHAFQAYIDDNGGGITLSRMLALSTFSGMAQDLSVLAEDLMVSLILLPFHKRLNADGTLDGGHPGFRYVNRKLLRNAPCSIGILVDRGFGSIEKISRSSLTNVAIIFIGGKDDREALSYAGRVARHPGVKLTVIRFLVDKTSENAPRRVNHRASVAEQEEEMKLDDECFAEFYERYVAGGKVAYMEKHLANSSETYTNLRSLGGQYSLIIVGRGGRVNTVLTLGLNDWQQCPELGPVGDVLSGSGFACQTSILIIQQHSIKGQLDGLSDEFSIM</sequence>
<dbReference type="InterPro" id="IPR050794">
    <property type="entry name" value="CPA2_transporter"/>
</dbReference>
<dbReference type="FunFam" id="1.20.1530.20:FF:000025">
    <property type="entry name" value="Cation/H(+) antiporter 28"/>
    <property type="match status" value="1"/>
</dbReference>
<accession>A0A061DV82</accession>
<feature type="transmembrane region" description="Helical" evidence="10">
    <location>
        <begin position="409"/>
        <end position="427"/>
    </location>
</feature>
<evidence type="ECO:0000256" key="4">
    <source>
        <dbReference type="ARBA" id="ARBA00022692"/>
    </source>
</evidence>
<keyword evidence="6 10" id="KW-1133">Transmembrane helix</keyword>
<evidence type="ECO:0000256" key="10">
    <source>
        <dbReference type="SAM" id="Phobius"/>
    </source>
</evidence>
<gene>
    <name evidence="14" type="ORF">TCM_005863</name>
</gene>
<dbReference type="GO" id="GO:0006813">
    <property type="term" value="P:potassium ion transport"/>
    <property type="evidence" value="ECO:0007669"/>
    <property type="project" value="UniProtKB-KW"/>
</dbReference>
<feature type="transmembrane region" description="Helical" evidence="10">
    <location>
        <begin position="152"/>
        <end position="176"/>
    </location>
</feature>
<dbReference type="InParanoid" id="A0A061DV82"/>
<dbReference type="EMBL" id="CM001879">
    <property type="protein sequence ID" value="EOX96659.1"/>
    <property type="molecule type" value="Genomic_DNA"/>
</dbReference>
<evidence type="ECO:0000259" key="11">
    <source>
        <dbReference type="Pfam" id="PF00999"/>
    </source>
</evidence>
<feature type="transmembrane region" description="Helical" evidence="10">
    <location>
        <begin position="351"/>
        <end position="372"/>
    </location>
</feature>
<dbReference type="GO" id="GO:0016020">
    <property type="term" value="C:membrane"/>
    <property type="evidence" value="ECO:0007669"/>
    <property type="project" value="UniProtKB-SubCell"/>
</dbReference>
<dbReference type="Pfam" id="PF23259">
    <property type="entry name" value="CHX17_C"/>
    <property type="match status" value="1"/>
</dbReference>
<feature type="transmembrane region" description="Helical" evidence="10">
    <location>
        <begin position="123"/>
        <end position="146"/>
    </location>
</feature>
<evidence type="ECO:0000256" key="8">
    <source>
        <dbReference type="ARBA" id="ARBA00023136"/>
    </source>
</evidence>
<evidence type="ECO:0000259" key="12">
    <source>
        <dbReference type="Pfam" id="PF23256"/>
    </source>
</evidence>
<feature type="transmembrane region" description="Helical" evidence="10">
    <location>
        <begin position="97"/>
        <end position="116"/>
    </location>
</feature>
<dbReference type="InterPro" id="IPR006153">
    <property type="entry name" value="Cation/H_exchanger_TM"/>
</dbReference>
<dbReference type="GO" id="GO:0006885">
    <property type="term" value="P:regulation of pH"/>
    <property type="evidence" value="ECO:0000318"/>
    <property type="project" value="GO_Central"/>
</dbReference>
<feature type="transmembrane region" description="Helical" evidence="10">
    <location>
        <begin position="231"/>
        <end position="251"/>
    </location>
</feature>
<dbReference type="PANTHER" id="PTHR32468">
    <property type="entry name" value="CATION/H + ANTIPORTER"/>
    <property type="match status" value="1"/>
</dbReference>
<keyword evidence="7" id="KW-0406">Ion transport</keyword>
<comment type="subcellular location">
    <subcellularLocation>
        <location evidence="1">Membrane</location>
        <topology evidence="1">Multi-pass membrane protein</topology>
    </subcellularLocation>
</comment>
<evidence type="ECO:0000256" key="3">
    <source>
        <dbReference type="ARBA" id="ARBA00022538"/>
    </source>
</evidence>
<feature type="transmembrane region" description="Helical" evidence="10">
    <location>
        <begin position="263"/>
        <end position="283"/>
    </location>
</feature>
<keyword evidence="3" id="KW-0633">Potassium transport</keyword>
<dbReference type="InterPro" id="IPR057291">
    <property type="entry name" value="CHX17_2nd"/>
</dbReference>
<dbReference type="Gene3D" id="1.20.1530.20">
    <property type="match status" value="1"/>
</dbReference>
<dbReference type="Gramene" id="EOX96659">
    <property type="protein sequence ID" value="EOX96659"/>
    <property type="gene ID" value="TCM_005863"/>
</dbReference>
<dbReference type="GO" id="GO:0098662">
    <property type="term" value="P:inorganic cation transmembrane transport"/>
    <property type="evidence" value="ECO:0000318"/>
    <property type="project" value="GO_Central"/>
</dbReference>
<dbReference type="Proteomes" id="UP000026915">
    <property type="component" value="Chromosome 1"/>
</dbReference>
<dbReference type="InterPro" id="IPR057290">
    <property type="entry name" value="CHX17_C"/>
</dbReference>
<comment type="similarity">
    <text evidence="9">Belongs to the monovalent cation:proton antiporter 2 (CPA2) transporter (TC 2.A.37) family. CHX (TC 2.A.37.4) subfamily.</text>
</comment>
<evidence type="ECO:0000256" key="1">
    <source>
        <dbReference type="ARBA" id="ARBA00004141"/>
    </source>
</evidence>
<dbReference type="HOGENOM" id="CLU_005126_6_2_1"/>
<dbReference type="PANTHER" id="PTHR32468:SF145">
    <property type="entry name" value="CATION_H(+) ANTIPORTER 28"/>
    <property type="match status" value="1"/>
</dbReference>
<evidence type="ECO:0000259" key="13">
    <source>
        <dbReference type="Pfam" id="PF23259"/>
    </source>
</evidence>
<feature type="transmembrane region" description="Helical" evidence="10">
    <location>
        <begin position="378"/>
        <end position="397"/>
    </location>
</feature>
<feature type="domain" description="Cation/H(+) antiporter C-terminal" evidence="13">
    <location>
        <begin position="627"/>
        <end position="784"/>
    </location>
</feature>
<reference evidence="14 15" key="1">
    <citation type="journal article" date="2013" name="Genome Biol.">
        <title>The genome sequence of the most widely cultivated cacao type and its use to identify candidate genes regulating pod color.</title>
        <authorList>
            <person name="Motamayor J.C."/>
            <person name="Mockaitis K."/>
            <person name="Schmutz J."/>
            <person name="Haiminen N."/>
            <person name="Iii D.L."/>
            <person name="Cornejo O."/>
            <person name="Findley S.D."/>
            <person name="Zheng P."/>
            <person name="Utro F."/>
            <person name="Royaert S."/>
            <person name="Saski C."/>
            <person name="Jenkins J."/>
            <person name="Podicheti R."/>
            <person name="Zhao M."/>
            <person name="Scheffler B.E."/>
            <person name="Stack J.C."/>
            <person name="Feltus F.A."/>
            <person name="Mustiga G.M."/>
            <person name="Amores F."/>
            <person name="Phillips W."/>
            <person name="Marelli J.P."/>
            <person name="May G.D."/>
            <person name="Shapiro H."/>
            <person name="Ma J."/>
            <person name="Bustamante C.D."/>
            <person name="Schnell R.J."/>
            <person name="Main D."/>
            <person name="Gilbert D."/>
            <person name="Parida L."/>
            <person name="Kuhn D.N."/>
        </authorList>
    </citation>
    <scope>NUCLEOTIDE SEQUENCE [LARGE SCALE GENOMIC DNA]</scope>
    <source>
        <strain evidence="15">cv. Matina 1-6</strain>
    </source>
</reference>
<evidence type="ECO:0000256" key="5">
    <source>
        <dbReference type="ARBA" id="ARBA00022958"/>
    </source>
</evidence>
<dbReference type="Pfam" id="PF23256">
    <property type="entry name" value="CHX17_2nd"/>
    <property type="match status" value="1"/>
</dbReference>
<feature type="transmembrane region" description="Helical" evidence="10">
    <location>
        <begin position="26"/>
        <end position="47"/>
    </location>
</feature>
<dbReference type="GO" id="GO:0015297">
    <property type="term" value="F:antiporter activity"/>
    <property type="evidence" value="ECO:0007669"/>
    <property type="project" value="InterPro"/>
</dbReference>
<dbReference type="OMA" id="VGKINYL"/>
<keyword evidence="2" id="KW-0813">Transport</keyword>
<keyword evidence="15" id="KW-1185">Reference proteome</keyword>
<evidence type="ECO:0000256" key="2">
    <source>
        <dbReference type="ARBA" id="ARBA00022448"/>
    </source>
</evidence>
<evidence type="ECO:0000313" key="15">
    <source>
        <dbReference type="Proteomes" id="UP000026915"/>
    </source>
</evidence>
<evidence type="ECO:0000256" key="6">
    <source>
        <dbReference type="ARBA" id="ARBA00022989"/>
    </source>
</evidence>